<protein>
    <submittedName>
        <fullName evidence="1">Uncharacterized protein</fullName>
    </submittedName>
</protein>
<sequence length="543" mass="60931">MEQGNRYVAIDTLCEGQKSKLYAAHGECVAGSRLNRRTCPDLIVVEYDPSGPHGMTSRMLDNLRRVTSVVNMPVLILSDEKQLVHNDFDFLAERSSMGRHLNRLSQLCDSSIAISTSDLIDMDDNDIYNALISASRSVSRVGSNYSVAKSAPVCSNKSSVYEKTVWNRLILGAVIASLTLCLHIFCPSVPYGLQLQQTDFRFQVINKNSILIKSPPLLHRQASFWSSALYVSHDFNVDTVARAYGEVVPNAEILKVFGDEALITLNPRDAWGDINITLSSMAFKKWYIVNLGHREHAHDYDEERDSVLKLFKAWTATKGESIWAQSMELYVDYVRPAAKGASECAGKGLRQLGERISDRYSEYSTIAVLPALLKGYNASLTLITENGNQGALLVRTKYDTAKEFSSQCFVELSQWWSDHATRSSVRPTSLWAVLYTSWKKAKDSMEPTAVSVSGNLKRLNSKVCEKYVMYKNADFKSSMASAVSAHRKLSQVIAKANNKFVEGFKSAEYDVRNKYYQNTATASKNAKKVFDKYMKNMRKSMQV</sequence>
<keyword evidence="2" id="KW-1185">Reference proteome</keyword>
<reference evidence="2" key="1">
    <citation type="journal article" date="2024" name="Front. Bioeng. Biotechnol.">
        <title>Genome-scale model development and genomic sequencing of the oleaginous clade Lipomyces.</title>
        <authorList>
            <person name="Czajka J.J."/>
            <person name="Han Y."/>
            <person name="Kim J."/>
            <person name="Mondo S.J."/>
            <person name="Hofstad B.A."/>
            <person name="Robles A."/>
            <person name="Haridas S."/>
            <person name="Riley R."/>
            <person name="LaButti K."/>
            <person name="Pangilinan J."/>
            <person name="Andreopoulos W."/>
            <person name="Lipzen A."/>
            <person name="Yan J."/>
            <person name="Wang M."/>
            <person name="Ng V."/>
            <person name="Grigoriev I.V."/>
            <person name="Spatafora J.W."/>
            <person name="Magnuson J.K."/>
            <person name="Baker S.E."/>
            <person name="Pomraning K.R."/>
        </authorList>
    </citation>
    <scope>NUCLEOTIDE SEQUENCE [LARGE SCALE GENOMIC DNA]</scope>
    <source>
        <strain evidence="2">CBS 10300</strain>
    </source>
</reference>
<accession>A0ACC3TFF8</accession>
<proteinExistence type="predicted"/>
<comment type="caution">
    <text evidence="1">The sequence shown here is derived from an EMBL/GenBank/DDBJ whole genome shotgun (WGS) entry which is preliminary data.</text>
</comment>
<evidence type="ECO:0000313" key="1">
    <source>
        <dbReference type="EMBL" id="KAK9319904.1"/>
    </source>
</evidence>
<organism evidence="1 2">
    <name type="scientific">Lipomyces orientalis</name>
    <dbReference type="NCBI Taxonomy" id="1233043"/>
    <lineage>
        <taxon>Eukaryota</taxon>
        <taxon>Fungi</taxon>
        <taxon>Dikarya</taxon>
        <taxon>Ascomycota</taxon>
        <taxon>Saccharomycotina</taxon>
        <taxon>Lipomycetes</taxon>
        <taxon>Lipomycetales</taxon>
        <taxon>Lipomycetaceae</taxon>
        <taxon>Lipomyces</taxon>
    </lineage>
</organism>
<evidence type="ECO:0000313" key="2">
    <source>
        <dbReference type="Proteomes" id="UP001489719"/>
    </source>
</evidence>
<dbReference type="Proteomes" id="UP001489719">
    <property type="component" value="Unassembled WGS sequence"/>
</dbReference>
<dbReference type="EMBL" id="MU970155">
    <property type="protein sequence ID" value="KAK9319904.1"/>
    <property type="molecule type" value="Genomic_DNA"/>
</dbReference>
<name>A0ACC3TFF8_9ASCO</name>
<gene>
    <name evidence="1" type="ORF">V1517DRAFT_265440</name>
</gene>